<dbReference type="InterPro" id="IPR001507">
    <property type="entry name" value="ZP_dom"/>
</dbReference>
<gene>
    <name evidence="3" type="primary">107363184</name>
</gene>
<dbReference type="KEGG" id="tut:107363184"/>
<evidence type="ECO:0000256" key="1">
    <source>
        <dbReference type="SAM" id="Phobius"/>
    </source>
</evidence>
<evidence type="ECO:0000313" key="3">
    <source>
        <dbReference type="EnsemblMetazoa" id="tetur09g02920.1"/>
    </source>
</evidence>
<dbReference type="PANTHER" id="PTHR46560:SF11">
    <property type="entry name" value="GH09980P"/>
    <property type="match status" value="1"/>
</dbReference>
<dbReference type="EnsemblMetazoa" id="tetur09g02920.1">
    <property type="protein sequence ID" value="tetur09g02920.1"/>
    <property type="gene ID" value="tetur09g02920"/>
</dbReference>
<feature type="transmembrane region" description="Helical" evidence="1">
    <location>
        <begin position="6"/>
        <end position="27"/>
    </location>
</feature>
<keyword evidence="4" id="KW-1185">Reference proteome</keyword>
<protein>
    <recommendedName>
        <fullName evidence="2">ZP domain-containing protein</fullName>
    </recommendedName>
</protein>
<accession>T1KDH2</accession>
<organism evidence="3 4">
    <name type="scientific">Tetranychus urticae</name>
    <name type="common">Two-spotted spider mite</name>
    <dbReference type="NCBI Taxonomy" id="32264"/>
    <lineage>
        <taxon>Eukaryota</taxon>
        <taxon>Metazoa</taxon>
        <taxon>Ecdysozoa</taxon>
        <taxon>Arthropoda</taxon>
        <taxon>Chelicerata</taxon>
        <taxon>Arachnida</taxon>
        <taxon>Acari</taxon>
        <taxon>Acariformes</taxon>
        <taxon>Trombidiformes</taxon>
        <taxon>Prostigmata</taxon>
        <taxon>Eleutherengona</taxon>
        <taxon>Raphignathae</taxon>
        <taxon>Tetranychoidea</taxon>
        <taxon>Tetranychidae</taxon>
        <taxon>Tetranychus</taxon>
    </lineage>
</organism>
<sequence>MSTIGAHFYITIVVFLVNCTFLANSGLPRNGHQTPSWRSLPINMSQLADNDLNGKESSLISGLQPQGEQIVKKHFISSKVNVTLSCEPEEILVNLNFTQPFRGVVQSGDNNTSCRIRGDGRRVYVLRVPHNSCGTKHVVSTGSFFNTLFIRHHPSLEMEGDQLKTIVCKFATESVLIG</sequence>
<dbReference type="PANTHER" id="PTHR46560">
    <property type="entry name" value="CYPHER, ISOFORM B"/>
    <property type="match status" value="1"/>
</dbReference>
<proteinExistence type="predicted"/>
<dbReference type="OrthoDB" id="10070678at2759"/>
<name>T1KDH2_TETUR</name>
<dbReference type="PROSITE" id="PS51034">
    <property type="entry name" value="ZP_2"/>
    <property type="match status" value="1"/>
</dbReference>
<reference evidence="4" key="1">
    <citation type="submission" date="2011-08" db="EMBL/GenBank/DDBJ databases">
        <authorList>
            <person name="Rombauts S."/>
        </authorList>
    </citation>
    <scope>NUCLEOTIDE SEQUENCE</scope>
    <source>
        <strain evidence="4">London</strain>
    </source>
</reference>
<feature type="domain" description="ZP" evidence="2">
    <location>
        <begin position="85"/>
        <end position="178"/>
    </location>
</feature>
<reference evidence="3" key="2">
    <citation type="submission" date="2015-06" db="UniProtKB">
        <authorList>
            <consortium name="EnsemblMetazoa"/>
        </authorList>
    </citation>
    <scope>IDENTIFICATION</scope>
</reference>
<dbReference type="Proteomes" id="UP000015104">
    <property type="component" value="Unassembled WGS sequence"/>
</dbReference>
<keyword evidence="1" id="KW-0472">Membrane</keyword>
<keyword evidence="1" id="KW-1133">Transmembrane helix</keyword>
<dbReference type="AlphaFoldDB" id="T1KDH2"/>
<evidence type="ECO:0000259" key="2">
    <source>
        <dbReference type="PROSITE" id="PS51034"/>
    </source>
</evidence>
<evidence type="ECO:0000313" key="4">
    <source>
        <dbReference type="Proteomes" id="UP000015104"/>
    </source>
</evidence>
<dbReference type="EMBL" id="CAEY01002016">
    <property type="status" value="NOT_ANNOTATED_CDS"/>
    <property type="molecule type" value="Genomic_DNA"/>
</dbReference>
<dbReference type="HOGENOM" id="CLU_2500803_0_0_1"/>
<keyword evidence="1" id="KW-0812">Transmembrane</keyword>